<keyword evidence="2" id="KW-1185">Reference proteome</keyword>
<gene>
    <name evidence="1" type="ORF">AU14_05690</name>
</gene>
<dbReference type="HOGENOM" id="CLU_2001151_0_0_6"/>
<name>W5YHC8_9GAMM</name>
<evidence type="ECO:0000313" key="1">
    <source>
        <dbReference type="EMBL" id="AHI28294.1"/>
    </source>
</evidence>
<reference evidence="1 2" key="1">
    <citation type="journal article" date="2014" name="Genome Announc.">
        <title>Draft Genome Sequences of Marinobacter similis A3d10T and Marinobacter salarius R9SW1T.</title>
        <authorList>
            <person name="Ivanova E.P."/>
            <person name="Ng H.J."/>
            <person name="Webb H.K."/>
            <person name="Feng G."/>
            <person name="Oshima K."/>
            <person name="Hattori M."/>
            <person name="Ohkuma M."/>
            <person name="Sergeev A.F."/>
            <person name="Mikhailov V.V."/>
            <person name="Crawford R.J."/>
            <person name="Sawabe T."/>
        </authorList>
    </citation>
    <scope>NUCLEOTIDE SEQUENCE [LARGE SCALE GENOMIC DNA]</scope>
    <source>
        <strain evidence="1 2">A3d10</strain>
    </source>
</reference>
<dbReference type="OrthoDB" id="6367234at2"/>
<dbReference type="STRING" id="1420916.AU14_05690"/>
<dbReference type="Proteomes" id="UP000061489">
    <property type="component" value="Chromosome"/>
</dbReference>
<dbReference type="KEGG" id="msx:AU14_05690"/>
<evidence type="ECO:0000313" key="2">
    <source>
        <dbReference type="Proteomes" id="UP000061489"/>
    </source>
</evidence>
<organism evidence="1 2">
    <name type="scientific">Marinobacter similis</name>
    <dbReference type="NCBI Taxonomy" id="1420916"/>
    <lineage>
        <taxon>Bacteria</taxon>
        <taxon>Pseudomonadati</taxon>
        <taxon>Pseudomonadota</taxon>
        <taxon>Gammaproteobacteria</taxon>
        <taxon>Pseudomonadales</taxon>
        <taxon>Marinobacteraceae</taxon>
        <taxon>Marinobacter</taxon>
    </lineage>
</organism>
<dbReference type="EMBL" id="CP007151">
    <property type="protein sequence ID" value="AHI28294.1"/>
    <property type="molecule type" value="Genomic_DNA"/>
</dbReference>
<accession>W5YHC8</accession>
<protein>
    <submittedName>
        <fullName evidence="1">Uncharacterized protein</fullName>
    </submittedName>
</protein>
<proteinExistence type="predicted"/>
<dbReference type="AlphaFoldDB" id="W5YHC8"/>
<sequence length="124" mass="13647">MKFPVVTVTLVTAALIYVVWDQTQEKPSPVDPSRFTNLAANPVERGTVVDWAVDQVPKLCEDAIDAATGSDAHTDCLKRSEKREPACRRAMADRFPGMITSEPVFRDLAISAMNCLVPQSARLE</sequence>
<dbReference type="RefSeq" id="WP_041339552.1">
    <property type="nucleotide sequence ID" value="NZ_CP007151.1"/>
</dbReference>